<keyword evidence="2" id="KW-1185">Reference proteome</keyword>
<dbReference type="KEGG" id="bph:Bphy_5665"/>
<dbReference type="EMBL" id="CP001045">
    <property type="protein sequence ID" value="ACC74738.1"/>
    <property type="molecule type" value="Genomic_DNA"/>
</dbReference>
<proteinExistence type="predicted"/>
<evidence type="ECO:0000313" key="2">
    <source>
        <dbReference type="Proteomes" id="UP000001192"/>
    </source>
</evidence>
<dbReference type="AlphaFoldDB" id="B2JUW0"/>
<organism evidence="1 2">
    <name type="scientific">Paraburkholderia phymatum (strain DSM 17167 / CIP 108236 / LMG 21445 / STM815)</name>
    <name type="common">Burkholderia phymatum</name>
    <dbReference type="NCBI Taxonomy" id="391038"/>
    <lineage>
        <taxon>Bacteria</taxon>
        <taxon>Pseudomonadati</taxon>
        <taxon>Pseudomonadota</taxon>
        <taxon>Betaproteobacteria</taxon>
        <taxon>Burkholderiales</taxon>
        <taxon>Burkholderiaceae</taxon>
        <taxon>Paraburkholderia</taxon>
    </lineage>
</organism>
<geneLocation type="plasmid" evidence="1 2">
    <name>pBPHY01</name>
</geneLocation>
<gene>
    <name evidence="1" type="ordered locus">Bphy_5665</name>
</gene>
<dbReference type="HOGENOM" id="CLU_2141151_0_0_4"/>
<dbReference type="OrthoDB" id="9006201at2"/>
<reference evidence="2" key="1">
    <citation type="journal article" date="2014" name="Stand. Genomic Sci.">
        <title>Complete genome sequence of Burkholderia phymatum STM815(T), a broad host range and efficient nitrogen-fixing symbiont of Mimosa species.</title>
        <authorList>
            <person name="Moulin L."/>
            <person name="Klonowska A."/>
            <person name="Caroline B."/>
            <person name="Booth K."/>
            <person name="Vriezen J.A."/>
            <person name="Melkonian R."/>
            <person name="James E.K."/>
            <person name="Young J.P."/>
            <person name="Bena G."/>
            <person name="Hauser L."/>
            <person name="Land M."/>
            <person name="Kyrpides N."/>
            <person name="Bruce D."/>
            <person name="Chain P."/>
            <person name="Copeland A."/>
            <person name="Pitluck S."/>
            <person name="Woyke T."/>
            <person name="Lizotte-Waniewski M."/>
            <person name="Bristow J."/>
            <person name="Riley M."/>
        </authorList>
    </citation>
    <scope>NUCLEOTIDE SEQUENCE [LARGE SCALE GENOMIC DNA]</scope>
    <source>
        <strain evidence="2">DSM 17167 / CIP 108236 / LMG 21445 / STM815</strain>
        <plasmid evidence="2">Plasmid pBPHY01</plasmid>
    </source>
</reference>
<keyword evidence="1" id="KW-0614">Plasmid</keyword>
<sequence length="99" mass="10967">MNAEPLLTLAQYLDLSLDTSGSVIMMQRCDDHCAIYIGDADEDQGHWDYRGAIAAPVAGDILKMTRSGPNRIEIGGQKYRFIRSFTHFEDRGATVFSPG</sequence>
<dbReference type="RefSeq" id="WP_012404898.1">
    <property type="nucleotide sequence ID" value="NC_010625.1"/>
</dbReference>
<protein>
    <submittedName>
        <fullName evidence="1">Uncharacterized protein</fullName>
    </submittedName>
</protein>
<dbReference type="Proteomes" id="UP000001192">
    <property type="component" value="Plasmid pBPHY01"/>
</dbReference>
<evidence type="ECO:0000313" key="1">
    <source>
        <dbReference type="EMBL" id="ACC74738.1"/>
    </source>
</evidence>
<accession>B2JUW0</accession>
<name>B2JUW0_PARP8</name>